<sequence length="103" mass="11376">MASIFICLRLHLPLPHLHACPRSESFSTSSTLSHSEPSPLTDSEVALQPNNFQSLTDSEPSSVQRRSEIWFVCGGIVEEQSYLTTTMVDLETAGHHLPVKIIS</sequence>
<accession>A0AAD8KCA1</accession>
<proteinExistence type="predicted"/>
<protein>
    <submittedName>
        <fullName evidence="3">Uncharacterized protein</fullName>
    </submittedName>
</protein>
<evidence type="ECO:0000313" key="4">
    <source>
        <dbReference type="Proteomes" id="UP001229421"/>
    </source>
</evidence>
<feature type="region of interest" description="Disordered" evidence="1">
    <location>
        <begin position="22"/>
        <end position="44"/>
    </location>
</feature>
<evidence type="ECO:0000256" key="1">
    <source>
        <dbReference type="SAM" id="MobiDB-lite"/>
    </source>
</evidence>
<name>A0AAD8KCA1_TARER</name>
<dbReference type="EMBL" id="JAUHHV010000006">
    <property type="protein sequence ID" value="KAK1420069.1"/>
    <property type="molecule type" value="Genomic_DNA"/>
</dbReference>
<reference evidence="3" key="1">
    <citation type="journal article" date="2023" name="bioRxiv">
        <title>Improved chromosome-level genome assembly for marigold (Tagetes erecta).</title>
        <authorList>
            <person name="Jiang F."/>
            <person name="Yuan L."/>
            <person name="Wang S."/>
            <person name="Wang H."/>
            <person name="Xu D."/>
            <person name="Wang A."/>
            <person name="Fan W."/>
        </authorList>
    </citation>
    <scope>NUCLEOTIDE SEQUENCE</scope>
    <source>
        <strain evidence="3">WSJ</strain>
        <tissue evidence="3">Leaf</tissue>
    </source>
</reference>
<keyword evidence="4" id="KW-1185">Reference proteome</keyword>
<evidence type="ECO:0000313" key="3">
    <source>
        <dbReference type="EMBL" id="KAK1420069.1"/>
    </source>
</evidence>
<feature type="compositionally biased region" description="Low complexity" evidence="1">
    <location>
        <begin position="22"/>
        <end position="40"/>
    </location>
</feature>
<evidence type="ECO:0000256" key="2">
    <source>
        <dbReference type="SAM" id="SignalP"/>
    </source>
</evidence>
<organism evidence="3 4">
    <name type="scientific">Tagetes erecta</name>
    <name type="common">African marigold</name>
    <dbReference type="NCBI Taxonomy" id="13708"/>
    <lineage>
        <taxon>Eukaryota</taxon>
        <taxon>Viridiplantae</taxon>
        <taxon>Streptophyta</taxon>
        <taxon>Embryophyta</taxon>
        <taxon>Tracheophyta</taxon>
        <taxon>Spermatophyta</taxon>
        <taxon>Magnoliopsida</taxon>
        <taxon>eudicotyledons</taxon>
        <taxon>Gunneridae</taxon>
        <taxon>Pentapetalae</taxon>
        <taxon>asterids</taxon>
        <taxon>campanulids</taxon>
        <taxon>Asterales</taxon>
        <taxon>Asteraceae</taxon>
        <taxon>Asteroideae</taxon>
        <taxon>Heliantheae alliance</taxon>
        <taxon>Tageteae</taxon>
        <taxon>Tagetes</taxon>
    </lineage>
</organism>
<feature type="chain" id="PRO_5042150136" evidence="2">
    <location>
        <begin position="20"/>
        <end position="103"/>
    </location>
</feature>
<dbReference type="AlphaFoldDB" id="A0AAD8KCA1"/>
<feature type="signal peptide" evidence="2">
    <location>
        <begin position="1"/>
        <end position="19"/>
    </location>
</feature>
<gene>
    <name evidence="3" type="ORF">QVD17_21383</name>
</gene>
<dbReference type="Proteomes" id="UP001229421">
    <property type="component" value="Unassembled WGS sequence"/>
</dbReference>
<keyword evidence="2" id="KW-0732">Signal</keyword>
<comment type="caution">
    <text evidence="3">The sequence shown here is derived from an EMBL/GenBank/DDBJ whole genome shotgun (WGS) entry which is preliminary data.</text>
</comment>